<keyword evidence="2" id="KW-1185">Reference proteome</keyword>
<evidence type="ECO:0000313" key="1">
    <source>
        <dbReference type="EMBL" id="KAF7837292.1"/>
    </source>
</evidence>
<proteinExistence type="predicted"/>
<dbReference type="Proteomes" id="UP000634136">
    <property type="component" value="Unassembled WGS sequence"/>
</dbReference>
<comment type="caution">
    <text evidence="1">The sequence shown here is derived from an EMBL/GenBank/DDBJ whole genome shotgun (WGS) entry which is preliminary data.</text>
</comment>
<accession>A0A834X2S0</accession>
<organism evidence="1 2">
    <name type="scientific">Senna tora</name>
    <dbReference type="NCBI Taxonomy" id="362788"/>
    <lineage>
        <taxon>Eukaryota</taxon>
        <taxon>Viridiplantae</taxon>
        <taxon>Streptophyta</taxon>
        <taxon>Embryophyta</taxon>
        <taxon>Tracheophyta</taxon>
        <taxon>Spermatophyta</taxon>
        <taxon>Magnoliopsida</taxon>
        <taxon>eudicotyledons</taxon>
        <taxon>Gunneridae</taxon>
        <taxon>Pentapetalae</taxon>
        <taxon>rosids</taxon>
        <taxon>fabids</taxon>
        <taxon>Fabales</taxon>
        <taxon>Fabaceae</taxon>
        <taxon>Caesalpinioideae</taxon>
        <taxon>Cassia clade</taxon>
        <taxon>Senna</taxon>
    </lineage>
</organism>
<dbReference type="EMBL" id="JAAIUW010000003">
    <property type="protein sequence ID" value="KAF7837292.1"/>
    <property type="molecule type" value="Genomic_DNA"/>
</dbReference>
<name>A0A834X2S0_9FABA</name>
<evidence type="ECO:0000313" key="2">
    <source>
        <dbReference type="Proteomes" id="UP000634136"/>
    </source>
</evidence>
<reference evidence="1" key="1">
    <citation type="submission" date="2020-09" db="EMBL/GenBank/DDBJ databases">
        <title>Genome-Enabled Discovery of Anthraquinone Biosynthesis in Senna tora.</title>
        <authorList>
            <person name="Kang S.-H."/>
            <person name="Pandey R.P."/>
            <person name="Lee C.-M."/>
            <person name="Sim J.-S."/>
            <person name="Jeong J.-T."/>
            <person name="Choi B.-S."/>
            <person name="Jung M."/>
            <person name="Ginzburg D."/>
            <person name="Zhao K."/>
            <person name="Won S.Y."/>
            <person name="Oh T.-J."/>
            <person name="Yu Y."/>
            <person name="Kim N.-H."/>
            <person name="Lee O.R."/>
            <person name="Lee T.-H."/>
            <person name="Bashyal P."/>
            <person name="Kim T.-S."/>
            <person name="Lee W.-H."/>
            <person name="Kawkins C."/>
            <person name="Kim C.-K."/>
            <person name="Kim J.S."/>
            <person name="Ahn B.O."/>
            <person name="Rhee S.Y."/>
            <person name="Sohng J.K."/>
        </authorList>
    </citation>
    <scope>NUCLEOTIDE SEQUENCE</scope>
    <source>
        <tissue evidence="1">Leaf</tissue>
    </source>
</reference>
<dbReference type="AlphaFoldDB" id="A0A834X2S0"/>
<sequence>MDEGLERALLWSNDEQVVTAAPCDLGAACLAYLKGKVWIGFKDTGSVIFAKIKQRKDEEKNTKEKSAR</sequence>
<protein>
    <submittedName>
        <fullName evidence="1">Uncharacterized protein</fullName>
    </submittedName>
</protein>
<gene>
    <name evidence="1" type="ORF">G2W53_005774</name>
</gene>